<keyword evidence="7 8" id="KW-0067">ATP-binding</keyword>
<reference evidence="10" key="1">
    <citation type="submission" date="2020-07" db="EMBL/GenBank/DDBJ databases">
        <title>Methanobacterium. sp. MethCan genome.</title>
        <authorList>
            <person name="Postec A."/>
            <person name="Quemeneur M."/>
        </authorList>
    </citation>
    <scope>NUCLEOTIDE SEQUENCE</scope>
    <source>
        <strain evidence="10">MethCAN</strain>
    </source>
</reference>
<protein>
    <recommendedName>
        <fullName evidence="8">FAD synthase</fullName>
        <ecNumber evidence="8">2.7.7.2</ecNumber>
    </recommendedName>
    <alternativeName>
        <fullName evidence="8">FMN adenylyltransferase</fullName>
    </alternativeName>
    <alternativeName>
        <fullName evidence="8">Flavin adenine dinucleotide synthase</fullName>
    </alternativeName>
</protein>
<evidence type="ECO:0000256" key="3">
    <source>
        <dbReference type="ARBA" id="ARBA00022679"/>
    </source>
</evidence>
<name>A0A8T8K4J5_9EURY</name>
<dbReference type="AlphaFoldDB" id="A0A8T8K4J5"/>
<dbReference type="NCBIfam" id="TIGR00125">
    <property type="entry name" value="cyt_tran_rel"/>
    <property type="match status" value="1"/>
</dbReference>
<comment type="pathway">
    <text evidence="8">Cofactor biosynthesis; FAD biosynthesis; FAD from FMN: step 1/1.</text>
</comment>
<organism evidence="10 11">
    <name type="scientific">Methanobacterium alkalithermotolerans</name>
    <dbReference type="NCBI Taxonomy" id="2731220"/>
    <lineage>
        <taxon>Archaea</taxon>
        <taxon>Methanobacteriati</taxon>
        <taxon>Methanobacteriota</taxon>
        <taxon>Methanomada group</taxon>
        <taxon>Methanobacteria</taxon>
        <taxon>Methanobacteriales</taxon>
        <taxon>Methanobacteriaceae</taxon>
        <taxon>Methanobacterium</taxon>
    </lineage>
</organism>
<evidence type="ECO:0000313" key="10">
    <source>
        <dbReference type="EMBL" id="QUH22907.1"/>
    </source>
</evidence>
<keyword evidence="5 8" id="KW-0547">Nucleotide-binding</keyword>
<evidence type="ECO:0000256" key="4">
    <source>
        <dbReference type="ARBA" id="ARBA00022695"/>
    </source>
</evidence>
<comment type="catalytic activity">
    <reaction evidence="8">
        <text>FMN + ATP + H(+) = FAD + diphosphate</text>
        <dbReference type="Rhea" id="RHEA:17237"/>
        <dbReference type="ChEBI" id="CHEBI:15378"/>
        <dbReference type="ChEBI" id="CHEBI:30616"/>
        <dbReference type="ChEBI" id="CHEBI:33019"/>
        <dbReference type="ChEBI" id="CHEBI:57692"/>
        <dbReference type="ChEBI" id="CHEBI:58210"/>
        <dbReference type="EC" id="2.7.7.2"/>
    </reaction>
</comment>
<comment type="cofactor">
    <cofactor evidence="8">
        <name>a divalent metal cation</name>
        <dbReference type="ChEBI" id="CHEBI:60240"/>
    </cofactor>
</comment>
<evidence type="ECO:0000313" key="11">
    <source>
        <dbReference type="Proteomes" id="UP000681041"/>
    </source>
</evidence>
<dbReference type="CDD" id="cd02170">
    <property type="entry name" value="cytidylyltransferase"/>
    <property type="match status" value="1"/>
</dbReference>
<feature type="binding site" evidence="8">
    <location>
        <position position="123"/>
    </location>
    <ligand>
        <name>ATP</name>
        <dbReference type="ChEBI" id="CHEBI:30616"/>
    </ligand>
</feature>
<dbReference type="GeneID" id="64819807"/>
<dbReference type="GO" id="GO:0005524">
    <property type="term" value="F:ATP binding"/>
    <property type="evidence" value="ECO:0007669"/>
    <property type="project" value="UniProtKB-UniRule"/>
</dbReference>
<comment type="subunit">
    <text evidence="8">Homodimer.</text>
</comment>
<dbReference type="GO" id="GO:0003919">
    <property type="term" value="F:FMN adenylyltransferase activity"/>
    <property type="evidence" value="ECO:0007669"/>
    <property type="project" value="UniProtKB-UniRule"/>
</dbReference>
<dbReference type="InterPro" id="IPR024902">
    <property type="entry name" value="FAD_synth_RibL"/>
</dbReference>
<dbReference type="InterPro" id="IPR050385">
    <property type="entry name" value="Archaeal_FAD_synthase"/>
</dbReference>
<dbReference type="Pfam" id="PF01467">
    <property type="entry name" value="CTP_transf_like"/>
    <property type="match status" value="1"/>
</dbReference>
<keyword evidence="4 8" id="KW-0548">Nucleotidyltransferase</keyword>
<comment type="similarity">
    <text evidence="8">Belongs to the archaeal FAD synthase family.</text>
</comment>
<evidence type="ECO:0000259" key="9">
    <source>
        <dbReference type="Pfam" id="PF01467"/>
    </source>
</evidence>
<dbReference type="HAMAP" id="MF_02115">
    <property type="entry name" value="FAD_synth_arch"/>
    <property type="match status" value="1"/>
</dbReference>
<dbReference type="SUPFAM" id="SSF52374">
    <property type="entry name" value="Nucleotidylyl transferase"/>
    <property type="match status" value="1"/>
</dbReference>
<accession>A0A8T8K4J5</accession>
<dbReference type="KEGG" id="meme:HYG87_03540"/>
<dbReference type="RefSeq" id="WP_211533853.1">
    <property type="nucleotide sequence ID" value="NZ_CP058560.1"/>
</dbReference>
<dbReference type="GO" id="GO:0006747">
    <property type="term" value="P:FAD biosynthetic process"/>
    <property type="evidence" value="ECO:0007669"/>
    <property type="project" value="UniProtKB-UniRule"/>
</dbReference>
<dbReference type="GO" id="GO:0046444">
    <property type="term" value="P:FMN metabolic process"/>
    <property type="evidence" value="ECO:0007669"/>
    <property type="project" value="UniProtKB-UniRule"/>
</dbReference>
<keyword evidence="1 8" id="KW-0285">Flavoprotein</keyword>
<proteinExistence type="inferred from homology"/>
<evidence type="ECO:0000256" key="7">
    <source>
        <dbReference type="ARBA" id="ARBA00022840"/>
    </source>
</evidence>
<dbReference type="EMBL" id="CP058560">
    <property type="protein sequence ID" value="QUH22907.1"/>
    <property type="molecule type" value="Genomic_DNA"/>
</dbReference>
<gene>
    <name evidence="8" type="primary">ribL</name>
    <name evidence="10" type="ORF">HYG87_03540</name>
</gene>
<evidence type="ECO:0000256" key="8">
    <source>
        <dbReference type="HAMAP-Rule" id="MF_02115"/>
    </source>
</evidence>
<dbReference type="InterPro" id="IPR004821">
    <property type="entry name" value="Cyt_trans-like"/>
</dbReference>
<evidence type="ECO:0000256" key="6">
    <source>
        <dbReference type="ARBA" id="ARBA00022827"/>
    </source>
</evidence>
<sequence>MNTVMATGTFDIIHPGHGLFLKEAKKLGGKNARLVVVLARDSTVRSKKRVPIVSETQRLEVVKMLKPVDEAYLGSETDMFEIVEKIKPDIIAIGPDQKFNIIDLEKSLEKRGLNCDVKRVSKYRKATLDSSCKIIKKIKEMKFDEKAFKNC</sequence>
<keyword evidence="3 8" id="KW-0808">Transferase</keyword>
<evidence type="ECO:0000256" key="2">
    <source>
        <dbReference type="ARBA" id="ARBA00022643"/>
    </source>
</evidence>
<evidence type="ECO:0000256" key="5">
    <source>
        <dbReference type="ARBA" id="ARBA00022741"/>
    </source>
</evidence>
<feature type="domain" description="Cytidyltransferase-like" evidence="9">
    <location>
        <begin position="6"/>
        <end position="136"/>
    </location>
</feature>
<dbReference type="OrthoDB" id="1912at2157"/>
<keyword evidence="11" id="KW-1185">Reference proteome</keyword>
<feature type="binding site" evidence="8">
    <location>
        <begin position="9"/>
        <end position="10"/>
    </location>
    <ligand>
        <name>ATP</name>
        <dbReference type="ChEBI" id="CHEBI:30616"/>
    </ligand>
</feature>
<keyword evidence="2 8" id="KW-0288">FMN</keyword>
<evidence type="ECO:0000256" key="1">
    <source>
        <dbReference type="ARBA" id="ARBA00022630"/>
    </source>
</evidence>
<comment type="function">
    <text evidence="8">Catalyzes the transfer of the AMP portion of ATP to flavin mononucleotide (FMN) to produce flavin adenine dinucleotide (FAD) coenzyme.</text>
</comment>
<dbReference type="InterPro" id="IPR014729">
    <property type="entry name" value="Rossmann-like_a/b/a_fold"/>
</dbReference>
<dbReference type="Gene3D" id="3.40.50.620">
    <property type="entry name" value="HUPs"/>
    <property type="match status" value="1"/>
</dbReference>
<dbReference type="PANTHER" id="PTHR43793">
    <property type="entry name" value="FAD SYNTHASE"/>
    <property type="match status" value="1"/>
</dbReference>
<dbReference type="Proteomes" id="UP000681041">
    <property type="component" value="Chromosome"/>
</dbReference>
<dbReference type="EC" id="2.7.7.2" evidence="8"/>
<feature type="binding site" evidence="8">
    <location>
        <position position="96"/>
    </location>
    <ligand>
        <name>ATP</name>
        <dbReference type="ChEBI" id="CHEBI:30616"/>
    </ligand>
</feature>
<dbReference type="PANTHER" id="PTHR43793:SF1">
    <property type="entry name" value="FAD SYNTHASE"/>
    <property type="match status" value="1"/>
</dbReference>
<keyword evidence="6 8" id="KW-0274">FAD</keyword>
<feature type="binding site" evidence="8">
    <location>
        <begin position="14"/>
        <end position="17"/>
    </location>
    <ligand>
        <name>ATP</name>
        <dbReference type="ChEBI" id="CHEBI:30616"/>
    </ligand>
</feature>